<protein>
    <submittedName>
        <fullName evidence="2">Uncharacterized protein</fullName>
    </submittedName>
</protein>
<reference evidence="2" key="2">
    <citation type="submission" date="2023-02" db="EMBL/GenBank/DDBJ databases">
        <authorList>
            <person name="Swenson N.G."/>
            <person name="Wegrzyn J.L."/>
            <person name="Mcevoy S.L."/>
        </authorList>
    </citation>
    <scope>NUCLEOTIDE SEQUENCE</scope>
    <source>
        <strain evidence="2">91603</strain>
        <tissue evidence="2">Leaf</tissue>
    </source>
</reference>
<proteinExistence type="predicted"/>
<feature type="region of interest" description="Disordered" evidence="1">
    <location>
        <begin position="50"/>
        <end position="78"/>
    </location>
</feature>
<feature type="compositionally biased region" description="Low complexity" evidence="1">
    <location>
        <begin position="50"/>
        <end position="66"/>
    </location>
</feature>
<comment type="caution">
    <text evidence="2">The sequence shown here is derived from an EMBL/GenBank/DDBJ whole genome shotgun (WGS) entry which is preliminary data.</text>
</comment>
<gene>
    <name evidence="2" type="ORF">LWI28_021569</name>
</gene>
<accession>A0AAD5IR51</accession>
<dbReference type="Proteomes" id="UP001064489">
    <property type="component" value="Chromosome 8"/>
</dbReference>
<evidence type="ECO:0000313" key="2">
    <source>
        <dbReference type="EMBL" id="KAI9174703.1"/>
    </source>
</evidence>
<sequence length="233" mass="25748">MDNKFTSSEYLEVHHFEGAKLNRYLKIYVAYPVSSIPLLLFFSRSRRTRTSSPSPSDSYILSPSTSVNTGTAASGPSDPALFPATPPLVLTGLTLHPPISLHALMPSCPSIKATSSWVSLDAMVTMPGDLIVTRGTSMLAKEADIATQTELVEARSDLARSKEAVDILIRFAAESKRDRQEAIVDLERMKCALDTETIKFARHRAQREELAREKAMLMEENQLLWDVVPALKA</sequence>
<evidence type="ECO:0000256" key="1">
    <source>
        <dbReference type="SAM" id="MobiDB-lite"/>
    </source>
</evidence>
<reference evidence="2" key="1">
    <citation type="journal article" date="2022" name="Plant J.">
        <title>Strategies of tolerance reflected in two North American maple genomes.</title>
        <authorList>
            <person name="McEvoy S.L."/>
            <person name="Sezen U.U."/>
            <person name="Trouern-Trend A."/>
            <person name="McMahon S.M."/>
            <person name="Schaberg P.G."/>
            <person name="Yang J."/>
            <person name="Wegrzyn J.L."/>
            <person name="Swenson N.G."/>
        </authorList>
    </citation>
    <scope>NUCLEOTIDE SEQUENCE</scope>
    <source>
        <strain evidence="2">91603</strain>
    </source>
</reference>
<dbReference type="EMBL" id="JAJSOW010000103">
    <property type="protein sequence ID" value="KAI9174703.1"/>
    <property type="molecule type" value="Genomic_DNA"/>
</dbReference>
<name>A0AAD5IR51_ACENE</name>
<dbReference type="AlphaFoldDB" id="A0AAD5IR51"/>
<organism evidence="2 3">
    <name type="scientific">Acer negundo</name>
    <name type="common">Box elder</name>
    <dbReference type="NCBI Taxonomy" id="4023"/>
    <lineage>
        <taxon>Eukaryota</taxon>
        <taxon>Viridiplantae</taxon>
        <taxon>Streptophyta</taxon>
        <taxon>Embryophyta</taxon>
        <taxon>Tracheophyta</taxon>
        <taxon>Spermatophyta</taxon>
        <taxon>Magnoliopsida</taxon>
        <taxon>eudicotyledons</taxon>
        <taxon>Gunneridae</taxon>
        <taxon>Pentapetalae</taxon>
        <taxon>rosids</taxon>
        <taxon>malvids</taxon>
        <taxon>Sapindales</taxon>
        <taxon>Sapindaceae</taxon>
        <taxon>Hippocastanoideae</taxon>
        <taxon>Acereae</taxon>
        <taxon>Acer</taxon>
    </lineage>
</organism>
<evidence type="ECO:0000313" key="3">
    <source>
        <dbReference type="Proteomes" id="UP001064489"/>
    </source>
</evidence>
<keyword evidence="3" id="KW-1185">Reference proteome</keyword>